<gene>
    <name evidence="7" type="ORF">ACJRO7_001433</name>
</gene>
<evidence type="ECO:0000256" key="3">
    <source>
        <dbReference type="ARBA" id="ARBA00023125"/>
    </source>
</evidence>
<evidence type="ECO:0000256" key="4">
    <source>
        <dbReference type="ARBA" id="ARBA00023163"/>
    </source>
</evidence>
<dbReference type="PANTHER" id="PTHR31541:SF57">
    <property type="entry name" value="TF-B3 DOMAIN-CONTAINING PROTEIN"/>
    <property type="match status" value="1"/>
</dbReference>
<dbReference type="Proteomes" id="UP001634007">
    <property type="component" value="Unassembled WGS sequence"/>
</dbReference>
<dbReference type="SUPFAM" id="SSF101936">
    <property type="entry name" value="DNA-binding pseudobarrel domain"/>
    <property type="match status" value="1"/>
</dbReference>
<evidence type="ECO:0000256" key="1">
    <source>
        <dbReference type="ARBA" id="ARBA00004123"/>
    </source>
</evidence>
<feature type="compositionally biased region" description="Gly residues" evidence="6">
    <location>
        <begin position="387"/>
        <end position="396"/>
    </location>
</feature>
<organism evidence="7 8">
    <name type="scientific">Eucalyptus globulus</name>
    <name type="common">Tasmanian blue gum</name>
    <dbReference type="NCBI Taxonomy" id="34317"/>
    <lineage>
        <taxon>Eukaryota</taxon>
        <taxon>Viridiplantae</taxon>
        <taxon>Streptophyta</taxon>
        <taxon>Embryophyta</taxon>
        <taxon>Tracheophyta</taxon>
        <taxon>Spermatophyta</taxon>
        <taxon>Magnoliopsida</taxon>
        <taxon>eudicotyledons</taxon>
        <taxon>Gunneridae</taxon>
        <taxon>Pentapetalae</taxon>
        <taxon>rosids</taxon>
        <taxon>malvids</taxon>
        <taxon>Myrtales</taxon>
        <taxon>Myrtaceae</taxon>
        <taxon>Myrtoideae</taxon>
        <taxon>Eucalypteae</taxon>
        <taxon>Eucalyptus</taxon>
    </lineage>
</organism>
<feature type="compositionally biased region" description="Basic residues" evidence="6">
    <location>
        <begin position="237"/>
        <end position="257"/>
    </location>
</feature>
<reference evidence="7 8" key="1">
    <citation type="submission" date="2024-11" db="EMBL/GenBank/DDBJ databases">
        <title>Chromosome-level genome assembly of Eucalyptus globulus Labill. provides insights into its genome evolution.</title>
        <authorList>
            <person name="Li X."/>
        </authorList>
    </citation>
    <scope>NUCLEOTIDE SEQUENCE [LARGE SCALE GENOMIC DNA]</scope>
    <source>
        <strain evidence="7">CL2024</strain>
        <tissue evidence="7">Fresh tender leaves</tissue>
    </source>
</reference>
<evidence type="ECO:0000256" key="6">
    <source>
        <dbReference type="SAM" id="MobiDB-lite"/>
    </source>
</evidence>
<evidence type="ECO:0008006" key="9">
    <source>
        <dbReference type="Google" id="ProtNLM"/>
    </source>
</evidence>
<protein>
    <recommendedName>
        <fullName evidence="9">B3 domain-containing protein</fullName>
    </recommendedName>
</protein>
<feature type="region of interest" description="Disordered" evidence="6">
    <location>
        <begin position="54"/>
        <end position="105"/>
    </location>
</feature>
<dbReference type="InterPro" id="IPR005508">
    <property type="entry name" value="At2g31720-like"/>
</dbReference>
<feature type="compositionally biased region" description="Basic and acidic residues" evidence="6">
    <location>
        <begin position="81"/>
        <end position="90"/>
    </location>
</feature>
<keyword evidence="3" id="KW-0238">DNA-binding</keyword>
<dbReference type="Gene3D" id="2.40.330.10">
    <property type="entry name" value="DNA-binding pseudobarrel domain"/>
    <property type="match status" value="1"/>
</dbReference>
<dbReference type="GO" id="GO:0003677">
    <property type="term" value="F:DNA binding"/>
    <property type="evidence" value="ECO:0007669"/>
    <property type="project" value="UniProtKB-KW"/>
</dbReference>
<evidence type="ECO:0000313" key="7">
    <source>
        <dbReference type="EMBL" id="KAL3754184.1"/>
    </source>
</evidence>
<dbReference type="InterPro" id="IPR015300">
    <property type="entry name" value="DNA-bd_pseudobarrel_sf"/>
</dbReference>
<dbReference type="Pfam" id="PF03754">
    <property type="entry name" value="At2g31720-like"/>
    <property type="match status" value="1"/>
</dbReference>
<dbReference type="AlphaFoldDB" id="A0ABD3LUI0"/>
<evidence type="ECO:0000256" key="5">
    <source>
        <dbReference type="ARBA" id="ARBA00023242"/>
    </source>
</evidence>
<comment type="caution">
    <text evidence="7">The sequence shown here is derived from an EMBL/GenBank/DDBJ whole genome shotgun (WGS) entry which is preliminary data.</text>
</comment>
<keyword evidence="5" id="KW-0539">Nucleus</keyword>
<feature type="region of interest" description="Disordered" evidence="6">
    <location>
        <begin position="223"/>
        <end position="269"/>
    </location>
</feature>
<dbReference type="EMBL" id="JBJKBG010000001">
    <property type="protein sequence ID" value="KAL3754184.1"/>
    <property type="molecule type" value="Genomic_DNA"/>
</dbReference>
<feature type="region of interest" description="Disordered" evidence="6">
    <location>
        <begin position="187"/>
        <end position="208"/>
    </location>
</feature>
<evidence type="ECO:0000256" key="2">
    <source>
        <dbReference type="ARBA" id="ARBA00023015"/>
    </source>
</evidence>
<sequence>MAFSGSSGKLPMDSGVRLEDFNSIKNEGVPDECSRFWALLEVCKVARKNFRKEKKLQRKKAKKEKRASQAVEGNTALMSEESTRSAREASRNSTGKRKYDDGPEWESETCAFTQLEDAKEPGFAGTLLPLSRKKQCCSKKTDDEAKKCSNKDDDPDWNLETRTCFELEEAEGLGFTRTWSLRKKWSCGEKSNKKVNKKCSIEDGDPEWDTGACFEIEDAKGSGYAGTSASLSSSSSSKKKGQGHRKKSESKVSKKRAKDGEDRPDMPRELKDHITRVLGGKEVRLVIQKQLTRSDVSGELCRVSIPKTQIIDSEFLREVEQKSLEASVDKDVRVLCYRSPEEKLGEKVLKLRLWVMHKKPKGQRAAGGGEDDARGEEEARSLKKGKSGGMDGGGGPRPSWMYILRTGWPQFVRDNKLELHNVVQIWSFRVDSDLAHDELRLALIVLPGKQAERERVRESSD</sequence>
<proteinExistence type="predicted"/>
<feature type="compositionally biased region" description="Basic residues" evidence="6">
    <location>
        <begin position="54"/>
        <end position="65"/>
    </location>
</feature>
<keyword evidence="8" id="KW-1185">Reference proteome</keyword>
<dbReference type="GO" id="GO:0005634">
    <property type="term" value="C:nucleus"/>
    <property type="evidence" value="ECO:0007669"/>
    <property type="project" value="UniProtKB-SubCell"/>
</dbReference>
<name>A0ABD3LUI0_EUCGL</name>
<feature type="compositionally biased region" description="Basic and acidic residues" evidence="6">
    <location>
        <begin position="258"/>
        <end position="269"/>
    </location>
</feature>
<evidence type="ECO:0000313" key="8">
    <source>
        <dbReference type="Proteomes" id="UP001634007"/>
    </source>
</evidence>
<comment type="subcellular location">
    <subcellularLocation>
        <location evidence="1">Nucleus</location>
    </subcellularLocation>
</comment>
<keyword evidence="4" id="KW-0804">Transcription</keyword>
<accession>A0ABD3LUI0</accession>
<keyword evidence="2" id="KW-0805">Transcription regulation</keyword>
<dbReference type="PANTHER" id="PTHR31541">
    <property type="entry name" value="B3 DOMAIN PLANT PROTEIN-RELATED"/>
    <property type="match status" value="1"/>
</dbReference>
<feature type="region of interest" description="Disordered" evidence="6">
    <location>
        <begin position="360"/>
        <end position="396"/>
    </location>
</feature>
<feature type="compositionally biased region" description="Low complexity" evidence="6">
    <location>
        <begin position="223"/>
        <end position="236"/>
    </location>
</feature>